<feature type="region of interest" description="Disordered" evidence="1">
    <location>
        <begin position="558"/>
        <end position="598"/>
    </location>
</feature>
<dbReference type="AlphaFoldDB" id="A0A151JLX4"/>
<keyword evidence="4" id="KW-1185">Reference proteome</keyword>
<evidence type="ECO:0000256" key="1">
    <source>
        <dbReference type="SAM" id="MobiDB-lite"/>
    </source>
</evidence>
<evidence type="ECO:0000259" key="2">
    <source>
        <dbReference type="Pfam" id="PF20700"/>
    </source>
</evidence>
<accession>A0A151JLX4</accession>
<feature type="region of interest" description="Disordered" evidence="1">
    <location>
        <begin position="1"/>
        <end position="38"/>
    </location>
</feature>
<dbReference type="InterPro" id="IPR049012">
    <property type="entry name" value="Mutator_transp_dom"/>
</dbReference>
<sequence>MPKKINREDRKSSGSLLNRPRKIVPPHKRKTDSVEASSTSGKKLKSDIAADVTEDLSKHYRVIDFLLVFSTVSTLVKCKTCDGKITFKSCRKEGLGFNIKVSCEKCKQSHYVPSSNRIDAGMYEVNYRFAFVMRILGLGLSGCDKFCGLMDFSKNFLSKPTYNTYIQKMSQIIQNVANQLFSYAVVEEKEKTSQANNLEDTDELTVSGDGTWKKRGFSSLFGVSSLIGHYSGKVLDICIKSLYCHACKTWENKLESQEYEKWHENHVNNQECHANHVGPSGNMEVDAIVQMFKRSTNHGVKYRNYIGDGDCKTYGGVLSAQPYGEEFTINKKECIGHVQKRMGTRLRTLVKTSAVDTETKDGKIVKRKSLGGKGKLTAKMIDKLTVYYGLAIRRNHHSLEKMRDAIWATFYHYASTDKNPQHEKCPRGDNSWCEWQRAAAANDVQDFKHSYTALPQDVIEAIQPIYQDLSKDSLLQRCVGGFTQNNNESLNQLIWKISPKSISGTSTIVEIAAYVASGVFNEGAFAFLQFMQDMNIGMGPSSHEWARATDTERIDRANKDAENASKKARTERRQQQKDALDAADESSVLYGPGIDDSM</sequence>
<gene>
    <name evidence="3" type="ORF">ALC57_03697</name>
</gene>
<name>A0A151JLX4_9HYME</name>
<feature type="domain" description="Mutator-like transposase" evidence="2">
    <location>
        <begin position="62"/>
        <end position="433"/>
    </location>
</feature>
<proteinExistence type="predicted"/>
<evidence type="ECO:0000313" key="3">
    <source>
        <dbReference type="EMBL" id="KYN26922.1"/>
    </source>
</evidence>
<dbReference type="Proteomes" id="UP000078492">
    <property type="component" value="Unassembled WGS sequence"/>
</dbReference>
<dbReference type="PANTHER" id="PTHR33309:SF3">
    <property type="entry name" value="CCHC-TYPE DOMAIN-CONTAINING PROTEIN"/>
    <property type="match status" value="1"/>
</dbReference>
<evidence type="ECO:0000313" key="4">
    <source>
        <dbReference type="Proteomes" id="UP000078492"/>
    </source>
</evidence>
<organism evidence="3 4">
    <name type="scientific">Trachymyrmex cornetzi</name>
    <dbReference type="NCBI Taxonomy" id="471704"/>
    <lineage>
        <taxon>Eukaryota</taxon>
        <taxon>Metazoa</taxon>
        <taxon>Ecdysozoa</taxon>
        <taxon>Arthropoda</taxon>
        <taxon>Hexapoda</taxon>
        <taxon>Insecta</taxon>
        <taxon>Pterygota</taxon>
        <taxon>Neoptera</taxon>
        <taxon>Endopterygota</taxon>
        <taxon>Hymenoptera</taxon>
        <taxon>Apocrita</taxon>
        <taxon>Aculeata</taxon>
        <taxon>Formicoidea</taxon>
        <taxon>Formicidae</taxon>
        <taxon>Myrmicinae</taxon>
        <taxon>Trachymyrmex</taxon>
    </lineage>
</organism>
<reference evidence="3 4" key="1">
    <citation type="submission" date="2015-09" db="EMBL/GenBank/DDBJ databases">
        <title>Trachymyrmex cornetzi WGS genome.</title>
        <authorList>
            <person name="Nygaard S."/>
            <person name="Hu H."/>
            <person name="Boomsma J."/>
            <person name="Zhang G."/>
        </authorList>
    </citation>
    <scope>NUCLEOTIDE SEQUENCE [LARGE SCALE GENOMIC DNA]</scope>
    <source>
        <strain evidence="3">Tcor2-1</strain>
        <tissue evidence="3">Whole body</tissue>
    </source>
</reference>
<feature type="compositionally biased region" description="Basic and acidic residues" evidence="1">
    <location>
        <begin position="571"/>
        <end position="580"/>
    </location>
</feature>
<feature type="compositionally biased region" description="Basic and acidic residues" evidence="1">
    <location>
        <begin position="1"/>
        <end position="12"/>
    </location>
</feature>
<feature type="compositionally biased region" description="Basic residues" evidence="1">
    <location>
        <begin position="19"/>
        <end position="30"/>
    </location>
</feature>
<dbReference type="Pfam" id="PF20700">
    <property type="entry name" value="Mutator"/>
    <property type="match status" value="1"/>
</dbReference>
<protein>
    <recommendedName>
        <fullName evidence="2">Mutator-like transposase domain-containing protein</fullName>
    </recommendedName>
</protein>
<dbReference type="EMBL" id="KQ978965">
    <property type="protein sequence ID" value="KYN26922.1"/>
    <property type="molecule type" value="Genomic_DNA"/>
</dbReference>
<dbReference type="PANTHER" id="PTHR33309">
    <property type="entry name" value="KERATIN, ULTRA HIGH-SULFUR MATRIX PROTEIN-LIKE"/>
    <property type="match status" value="1"/>
</dbReference>